<keyword evidence="2" id="KW-1185">Reference proteome</keyword>
<dbReference type="EMBL" id="JAGGMB010000016">
    <property type="protein sequence ID" value="MBP2079443.1"/>
    <property type="molecule type" value="Genomic_DNA"/>
</dbReference>
<organism evidence="1 2">
    <name type="scientific">Oceanobacillus polygoni</name>
    <dbReference type="NCBI Taxonomy" id="1235259"/>
    <lineage>
        <taxon>Bacteria</taxon>
        <taxon>Bacillati</taxon>
        <taxon>Bacillota</taxon>
        <taxon>Bacilli</taxon>
        <taxon>Bacillales</taxon>
        <taxon>Bacillaceae</taxon>
        <taxon>Oceanobacillus</taxon>
    </lineage>
</organism>
<accession>A0A9X0YVG7</accession>
<dbReference type="Gene3D" id="1.10.10.10">
    <property type="entry name" value="Winged helix-like DNA-binding domain superfamily/Winged helix DNA-binding domain"/>
    <property type="match status" value="1"/>
</dbReference>
<sequence>MDQKYAQITRVAELYYQRNLTAKAIRNYGVSRLTVSRLLEESMRQDL</sequence>
<name>A0A9X0YVG7_9BACI</name>
<keyword evidence="1" id="KW-0238">DNA-binding</keyword>
<dbReference type="GO" id="GO:0003677">
    <property type="term" value="F:DNA binding"/>
    <property type="evidence" value="ECO:0007669"/>
    <property type="project" value="UniProtKB-KW"/>
</dbReference>
<reference evidence="1" key="1">
    <citation type="submission" date="2021-03" db="EMBL/GenBank/DDBJ databases">
        <title>Genomic Encyclopedia of Type Strains, Phase IV (KMG-IV): sequencing the most valuable type-strain genomes for metagenomic binning, comparative biology and taxonomic classification.</title>
        <authorList>
            <person name="Goeker M."/>
        </authorList>
    </citation>
    <scope>NUCLEOTIDE SEQUENCE</scope>
    <source>
        <strain evidence="1">DSM 107338</strain>
    </source>
</reference>
<evidence type="ECO:0000313" key="1">
    <source>
        <dbReference type="EMBL" id="MBP2079443.1"/>
    </source>
</evidence>
<dbReference type="AlphaFoldDB" id="A0A9X0YVG7"/>
<dbReference type="Proteomes" id="UP001138793">
    <property type="component" value="Unassembled WGS sequence"/>
</dbReference>
<dbReference type="InterPro" id="IPR036388">
    <property type="entry name" value="WH-like_DNA-bd_sf"/>
</dbReference>
<comment type="caution">
    <text evidence="1">The sequence shown here is derived from an EMBL/GenBank/DDBJ whole genome shotgun (WGS) entry which is preliminary data.</text>
</comment>
<protein>
    <submittedName>
        <fullName evidence="1">DNA-binding transcriptional regulator LsrR (DeoR family)</fullName>
    </submittedName>
</protein>
<gene>
    <name evidence="1" type="ORF">J2Z64_003741</name>
</gene>
<proteinExistence type="predicted"/>
<evidence type="ECO:0000313" key="2">
    <source>
        <dbReference type="Proteomes" id="UP001138793"/>
    </source>
</evidence>